<dbReference type="EC" id="1.17.7.3" evidence="8"/>
<dbReference type="GO" id="GO:0019288">
    <property type="term" value="P:isopentenyl diphosphate biosynthetic process, methylerythritol 4-phosphate pathway"/>
    <property type="evidence" value="ECO:0007669"/>
    <property type="project" value="UniProtKB-UniRule"/>
</dbReference>
<dbReference type="GO" id="GO:0141197">
    <property type="term" value="F:4-hydroxy-3-methylbut-2-enyl-diphosphate synthase activity (flavodoxin)"/>
    <property type="evidence" value="ECO:0007669"/>
    <property type="project" value="UniProtKB-EC"/>
</dbReference>
<keyword evidence="3 8" id="KW-0560">Oxidoreductase</keyword>
<dbReference type="NCBIfam" id="TIGR00612">
    <property type="entry name" value="ispG_gcpE"/>
    <property type="match status" value="1"/>
</dbReference>
<keyword evidence="5 8" id="KW-0411">Iron-sulfur</keyword>
<dbReference type="SUPFAM" id="SSF56014">
    <property type="entry name" value="Nitrite and sulphite reductase 4Fe-4S domain-like"/>
    <property type="match status" value="1"/>
</dbReference>
<dbReference type="GO" id="GO:0016114">
    <property type="term" value="P:terpenoid biosynthetic process"/>
    <property type="evidence" value="ECO:0007669"/>
    <property type="project" value="InterPro"/>
</dbReference>
<evidence type="ECO:0000256" key="8">
    <source>
        <dbReference type="HAMAP-Rule" id="MF_00159"/>
    </source>
</evidence>
<proteinExistence type="inferred from homology"/>
<comment type="cofactor">
    <cofactor evidence="8">
        <name>[4Fe-4S] cluster</name>
        <dbReference type="ChEBI" id="CHEBI:49883"/>
    </cofactor>
    <text evidence="8">Binds 1 [4Fe-4S] cluster.</text>
</comment>
<comment type="catalytic activity">
    <reaction evidence="8">
        <text>(2E)-4-hydroxy-3-methylbut-2-enyl diphosphate + oxidized [flavodoxin] + H2O + 2 H(+) = 2-C-methyl-D-erythritol 2,4-cyclic diphosphate + reduced [flavodoxin]</text>
        <dbReference type="Rhea" id="RHEA:43604"/>
        <dbReference type="Rhea" id="RHEA-COMP:10622"/>
        <dbReference type="Rhea" id="RHEA-COMP:10623"/>
        <dbReference type="ChEBI" id="CHEBI:15377"/>
        <dbReference type="ChEBI" id="CHEBI:15378"/>
        <dbReference type="ChEBI" id="CHEBI:57618"/>
        <dbReference type="ChEBI" id="CHEBI:58210"/>
        <dbReference type="ChEBI" id="CHEBI:58483"/>
        <dbReference type="ChEBI" id="CHEBI:128753"/>
        <dbReference type="EC" id="1.17.7.3"/>
    </reaction>
</comment>
<dbReference type="AlphaFoldDB" id="A0A6N8JJ79"/>
<comment type="similarity">
    <text evidence="8">Belongs to the IspG family.</text>
</comment>
<dbReference type="RefSeq" id="WP_157303010.1">
    <property type="nucleotide sequence ID" value="NZ_BAAAZB010000021.1"/>
</dbReference>
<dbReference type="FunFam" id="3.20.20.20:FF:000005">
    <property type="entry name" value="4-hydroxy-3-methylbut-2-en-1-yl diphosphate synthase (flavodoxin)"/>
    <property type="match status" value="1"/>
</dbReference>
<evidence type="ECO:0000256" key="3">
    <source>
        <dbReference type="ARBA" id="ARBA00023002"/>
    </source>
</evidence>
<dbReference type="InterPro" id="IPR058579">
    <property type="entry name" value="IspG_C"/>
</dbReference>
<dbReference type="GO" id="GO:0005506">
    <property type="term" value="F:iron ion binding"/>
    <property type="evidence" value="ECO:0007669"/>
    <property type="project" value="InterPro"/>
</dbReference>
<comment type="pathway">
    <text evidence="8">Isoprenoid biosynthesis; isopentenyl diphosphate biosynthesis via DXP pathway; isopentenyl diphosphate from 1-deoxy-D-xylulose 5-phosphate: step 5/6.</text>
</comment>
<dbReference type="PANTHER" id="PTHR30454">
    <property type="entry name" value="4-HYDROXY-3-METHYLBUT-2-EN-1-YL DIPHOSPHATE SYNTHASE"/>
    <property type="match status" value="1"/>
</dbReference>
<dbReference type="Gene3D" id="3.20.20.20">
    <property type="entry name" value="Dihydropteroate synthase-like"/>
    <property type="match status" value="1"/>
</dbReference>
<dbReference type="EMBL" id="WRXO01000010">
    <property type="protein sequence ID" value="MVT44212.1"/>
    <property type="molecule type" value="Genomic_DNA"/>
</dbReference>
<dbReference type="InterPro" id="IPR017178">
    <property type="entry name" value="IspG_atypical"/>
</dbReference>
<evidence type="ECO:0000256" key="4">
    <source>
        <dbReference type="ARBA" id="ARBA00023004"/>
    </source>
</evidence>
<dbReference type="InterPro" id="IPR004588">
    <property type="entry name" value="IspG_bac-typ"/>
</dbReference>
<dbReference type="HAMAP" id="MF_00159">
    <property type="entry name" value="IspG"/>
    <property type="match status" value="1"/>
</dbReference>
<comment type="catalytic activity">
    <reaction evidence="7">
        <text>(2E)-4-hydroxy-3-methylbut-2-enyl diphosphate + 2 oxidized [2Fe-2S]-[ferredoxin] + H2O = 2-C-methyl-D-erythritol 2,4-cyclic diphosphate + 2 reduced [2Fe-2S]-[ferredoxin] + H(+)</text>
        <dbReference type="Rhea" id="RHEA:26119"/>
        <dbReference type="Rhea" id="RHEA-COMP:10000"/>
        <dbReference type="Rhea" id="RHEA-COMP:10001"/>
        <dbReference type="ChEBI" id="CHEBI:15377"/>
        <dbReference type="ChEBI" id="CHEBI:15378"/>
        <dbReference type="ChEBI" id="CHEBI:33737"/>
        <dbReference type="ChEBI" id="CHEBI:33738"/>
        <dbReference type="ChEBI" id="CHEBI:58483"/>
        <dbReference type="ChEBI" id="CHEBI:128753"/>
        <dbReference type="EC" id="1.17.7.1"/>
    </reaction>
</comment>
<feature type="binding site" evidence="8">
    <location>
        <position position="594"/>
    </location>
    <ligand>
        <name>[4Fe-4S] cluster</name>
        <dbReference type="ChEBI" id="CHEBI:49883"/>
    </ligand>
</feature>
<feature type="binding site" evidence="8">
    <location>
        <position position="553"/>
    </location>
    <ligand>
        <name>[4Fe-4S] cluster</name>
        <dbReference type="ChEBI" id="CHEBI:49883"/>
    </ligand>
</feature>
<protein>
    <recommendedName>
        <fullName evidence="8">4-hydroxy-3-methylbut-2-en-1-yl diphosphate synthase (flavodoxin)</fullName>
        <ecNumber evidence="8">1.17.7.3</ecNumber>
    </recommendedName>
    <alternativeName>
        <fullName evidence="8">1-hydroxy-2-methyl-2-(E)-butenyl 4-diphosphate synthase</fullName>
    </alternativeName>
</protein>
<accession>A0A6N8JJ79</accession>
<comment type="function">
    <text evidence="8">Converts 2C-methyl-D-erythritol 2,4-cyclodiphosphate (ME-2,4cPP) into 1-hydroxy-2-methyl-2-(E)-butenyl 4-diphosphate.</text>
</comment>
<feature type="domain" description="IspG TIM-barrel" evidence="9">
    <location>
        <begin position="16"/>
        <end position="285"/>
    </location>
</feature>
<evidence type="ECO:0000313" key="11">
    <source>
        <dbReference type="EMBL" id="MVT44212.1"/>
    </source>
</evidence>
<dbReference type="Pfam" id="PF04551">
    <property type="entry name" value="GcpE"/>
    <property type="match status" value="1"/>
</dbReference>
<feature type="domain" description="IspG C-terminal" evidence="10">
    <location>
        <begin position="549"/>
        <end position="637"/>
    </location>
</feature>
<keyword evidence="2 8" id="KW-0479">Metal-binding</keyword>
<evidence type="ECO:0000313" key="12">
    <source>
        <dbReference type="Proteomes" id="UP000468388"/>
    </source>
</evidence>
<dbReference type="GO" id="GO:0046429">
    <property type="term" value="F:4-hydroxy-3-methylbut-2-en-1-yl diphosphate synthase activity (ferredoxin)"/>
    <property type="evidence" value="ECO:0007669"/>
    <property type="project" value="UniProtKB-UniRule"/>
</dbReference>
<dbReference type="FunFam" id="3.30.413.10:FF:000006">
    <property type="entry name" value="4-hydroxy-3-methylbut-2-en-1-yl diphosphate synthase (flavodoxin)"/>
    <property type="match status" value="1"/>
</dbReference>
<keyword evidence="4 8" id="KW-0408">Iron</keyword>
<gene>
    <name evidence="8 11" type="primary">ispG</name>
    <name evidence="11" type="ORF">GO495_26695</name>
</gene>
<feature type="binding site" evidence="8">
    <location>
        <position position="556"/>
    </location>
    <ligand>
        <name>[4Fe-4S] cluster</name>
        <dbReference type="ChEBI" id="CHEBI:49883"/>
    </ligand>
</feature>
<evidence type="ECO:0000256" key="7">
    <source>
        <dbReference type="ARBA" id="ARBA00051119"/>
    </source>
</evidence>
<dbReference type="Proteomes" id="UP000468388">
    <property type="component" value="Unassembled WGS sequence"/>
</dbReference>
<dbReference type="PIRSF" id="PIRSF037336">
    <property type="entry name" value="IspG_like"/>
    <property type="match status" value="1"/>
</dbReference>
<dbReference type="InterPro" id="IPR045854">
    <property type="entry name" value="NO2/SO3_Rdtase_4Fe4S_sf"/>
</dbReference>
<dbReference type="InterPro" id="IPR058578">
    <property type="entry name" value="IspG_TIM"/>
</dbReference>
<sequence length="646" mass="71936">MQLYSNSLTEYKRLATLEVKVGDLLIGNFNPVRIQTMTTTDTMNTLGTVEQAIRCIEAGAELVRITAPSKKEAENLLPIRNELRKRGYTTPLVADIHFTPNAAEIAARIVEKVRINPGNYVDKKKFETLTYTDSEYQEEIERIHKQFTPLVKICQEYGTAMRIGTNHGSLSDRIMSRYGDTPMGMVESAMEFLRIAEDLNYRNIILSMKSSNPQVMVQAYRLLIHTMQEELGHAYPLHLGVTEAGDGEDGRIKSAVGIGTLMEDGIGDTIRVSLTEDPEFELPVCRDLVKRYTTREGHMPIPPVDLVPYSPFAYKRRETLAVNNIGGKQVPVVVADLSDLENITPDHLKAVGYTYNADTDKWNIADAAADYLFTNELLPFALPGTLKVIVPYIIWQTSEDKEKYMPILSLMEYLKEKDRSPILNFIDFNTAVEFPEQILSQLKTDTTAVLCLNSFNAHAMPEIRRAFITLLDNNIQTPCILECFASDETADEQLIHAATDTGALLLDGFGDGLWLVNTANGSESTDYNLLNNIAFGILQATRTRISKTEYISCPSCGRTLFDLQETTAKIRAVTNHLKGVKIAIMGCIVNGPGEMADADFGYVGSGVGKITLYRGKEVVKRGLSSDVAVNELIDLIKENGMWVETN</sequence>
<comment type="caution">
    <text evidence="11">The sequence shown here is derived from an EMBL/GenBank/DDBJ whole genome shotgun (WGS) entry which is preliminary data.</text>
</comment>
<organism evidence="11 12">
    <name type="scientific">Chitinophaga oryziterrae</name>
    <dbReference type="NCBI Taxonomy" id="1031224"/>
    <lineage>
        <taxon>Bacteria</taxon>
        <taxon>Pseudomonadati</taxon>
        <taxon>Bacteroidota</taxon>
        <taxon>Chitinophagia</taxon>
        <taxon>Chitinophagales</taxon>
        <taxon>Chitinophagaceae</taxon>
        <taxon>Chitinophaga</taxon>
    </lineage>
</organism>
<evidence type="ECO:0000256" key="6">
    <source>
        <dbReference type="ARBA" id="ARBA00023229"/>
    </source>
</evidence>
<evidence type="ECO:0000256" key="5">
    <source>
        <dbReference type="ARBA" id="ARBA00023014"/>
    </source>
</evidence>
<dbReference type="Gene3D" id="3.30.413.10">
    <property type="entry name" value="Sulfite Reductase Hemoprotein, domain 1"/>
    <property type="match status" value="1"/>
</dbReference>
<dbReference type="OrthoDB" id="9803214at2"/>
<dbReference type="PANTHER" id="PTHR30454:SF0">
    <property type="entry name" value="4-HYDROXY-3-METHYLBUT-2-EN-1-YL DIPHOSPHATE SYNTHASE (FERREDOXIN), CHLOROPLASTIC"/>
    <property type="match status" value="1"/>
</dbReference>
<dbReference type="InterPro" id="IPR011005">
    <property type="entry name" value="Dihydropteroate_synth-like_sf"/>
</dbReference>
<dbReference type="Pfam" id="PF26540">
    <property type="entry name" value="GcpE_C"/>
    <property type="match status" value="1"/>
</dbReference>
<evidence type="ECO:0000259" key="10">
    <source>
        <dbReference type="Pfam" id="PF26540"/>
    </source>
</evidence>
<keyword evidence="1 8" id="KW-0004">4Fe-4S</keyword>
<keyword evidence="6 8" id="KW-0414">Isoprene biosynthesis</keyword>
<evidence type="ECO:0000259" key="9">
    <source>
        <dbReference type="Pfam" id="PF04551"/>
    </source>
</evidence>
<name>A0A6N8JJ79_9BACT</name>
<evidence type="ECO:0000256" key="2">
    <source>
        <dbReference type="ARBA" id="ARBA00022723"/>
    </source>
</evidence>
<feature type="binding site" evidence="8">
    <location>
        <position position="587"/>
    </location>
    <ligand>
        <name>[4Fe-4S] cluster</name>
        <dbReference type="ChEBI" id="CHEBI:49883"/>
    </ligand>
</feature>
<dbReference type="UniPathway" id="UPA00056">
    <property type="reaction ID" value="UER00096"/>
</dbReference>
<reference evidence="11 12" key="1">
    <citation type="submission" date="2019-12" db="EMBL/GenBank/DDBJ databases">
        <title>The draft genomic sequence of strain Chitinophaga oryziterrae JCM 16595.</title>
        <authorList>
            <person name="Zhang X."/>
        </authorList>
    </citation>
    <scope>NUCLEOTIDE SEQUENCE [LARGE SCALE GENOMIC DNA]</scope>
    <source>
        <strain evidence="11 12">JCM 16595</strain>
    </source>
</reference>
<dbReference type="GO" id="GO:0051539">
    <property type="term" value="F:4 iron, 4 sulfur cluster binding"/>
    <property type="evidence" value="ECO:0007669"/>
    <property type="project" value="UniProtKB-UniRule"/>
</dbReference>
<keyword evidence="12" id="KW-1185">Reference proteome</keyword>
<evidence type="ECO:0000256" key="1">
    <source>
        <dbReference type="ARBA" id="ARBA00022485"/>
    </source>
</evidence>